<dbReference type="PANTHER" id="PTHR46825:SF9">
    <property type="entry name" value="BETA-LACTAMASE-RELATED DOMAIN-CONTAINING PROTEIN"/>
    <property type="match status" value="1"/>
</dbReference>
<dbReference type="Gene3D" id="3.40.710.10">
    <property type="entry name" value="DD-peptidase/beta-lactamase superfamily"/>
    <property type="match status" value="1"/>
</dbReference>
<accession>A0A9X3ATE1</accession>
<dbReference type="AlphaFoldDB" id="A0A9X3ATE1"/>
<dbReference type="Pfam" id="PF00144">
    <property type="entry name" value="Beta-lactamase"/>
    <property type="match status" value="1"/>
</dbReference>
<feature type="chain" id="PRO_5040895802" evidence="1">
    <location>
        <begin position="22"/>
        <end position="400"/>
    </location>
</feature>
<dbReference type="InterPro" id="IPR050491">
    <property type="entry name" value="AmpC-like"/>
</dbReference>
<feature type="signal peptide" evidence="1">
    <location>
        <begin position="1"/>
        <end position="21"/>
    </location>
</feature>
<comment type="caution">
    <text evidence="3">The sequence shown here is derived from an EMBL/GenBank/DDBJ whole genome shotgun (WGS) entry which is preliminary data.</text>
</comment>
<dbReference type="InterPro" id="IPR001466">
    <property type="entry name" value="Beta-lactam-related"/>
</dbReference>
<feature type="domain" description="Beta-lactamase-related" evidence="2">
    <location>
        <begin position="76"/>
        <end position="374"/>
    </location>
</feature>
<evidence type="ECO:0000259" key="2">
    <source>
        <dbReference type="Pfam" id="PF00144"/>
    </source>
</evidence>
<keyword evidence="1" id="KW-0732">Signal</keyword>
<dbReference type="RefSeq" id="WP_261272232.1">
    <property type="nucleotide sequence ID" value="NZ_JAMTCC010000009.1"/>
</dbReference>
<reference evidence="3" key="1">
    <citation type="journal article" date="2023" name="Int. J. Syst. Evol. Microbiol.">
        <title>&lt;i&gt;Shewanella septentrionalis&lt;/i&gt; sp. nov. and &lt;i&gt;Shewanella holmiensis&lt;/i&gt; sp. nov., isolated from Baltic Sea water and sediments.</title>
        <authorList>
            <person name="Martin-Rodriguez A.J."/>
            <person name="Thorell K."/>
            <person name="Joffre E."/>
            <person name="Jensie-Markopoulos S."/>
            <person name="Moore E.R.B."/>
            <person name="Sjoling A."/>
        </authorList>
    </citation>
    <scope>NUCLEOTIDE SEQUENCE</scope>
    <source>
        <strain evidence="3">SP1W3</strain>
    </source>
</reference>
<dbReference type="EMBL" id="JAMTCC010000009">
    <property type="protein sequence ID" value="MCT7945091.1"/>
    <property type="molecule type" value="Genomic_DNA"/>
</dbReference>
<evidence type="ECO:0000256" key="1">
    <source>
        <dbReference type="SAM" id="SignalP"/>
    </source>
</evidence>
<evidence type="ECO:0000313" key="4">
    <source>
        <dbReference type="Proteomes" id="UP001155604"/>
    </source>
</evidence>
<protein>
    <submittedName>
        <fullName evidence="3">Beta-lactamase family protein</fullName>
    </submittedName>
</protein>
<name>A0A9X3ATE1_9GAMM</name>
<organism evidence="3 4">
    <name type="scientific">Shewanella septentrionalis</name>
    <dbReference type="NCBI Taxonomy" id="2952223"/>
    <lineage>
        <taxon>Bacteria</taxon>
        <taxon>Pseudomonadati</taxon>
        <taxon>Pseudomonadota</taxon>
        <taxon>Gammaproteobacteria</taxon>
        <taxon>Alteromonadales</taxon>
        <taxon>Shewanellaceae</taxon>
        <taxon>Shewanella</taxon>
    </lineage>
</organism>
<dbReference type="InterPro" id="IPR012338">
    <property type="entry name" value="Beta-lactam/transpept-like"/>
</dbReference>
<proteinExistence type="predicted"/>
<dbReference type="PANTHER" id="PTHR46825">
    <property type="entry name" value="D-ALANYL-D-ALANINE-CARBOXYPEPTIDASE/ENDOPEPTIDASE AMPH"/>
    <property type="match status" value="1"/>
</dbReference>
<sequence length="400" mass="43743">MRLSVISTLLTGFLLFPSANSFGLLLETGAEQEQIGQGSNSIAVESQTTSSVSKVAEIKTLIQTAIKDSPQPFSGSVILLEQGKPQFELQKGEGISQDSRFVMASLSKQITATLILQALDAGKLDLTQTLNHYLFGDAEGKNKALKGMDAGVNPSADALNTSQYDELITLHQLLTHTSGVDKLGKANRFEPGSQFEYSNFGYSLLGQVLEKVNHQSFAEQVAQFATRYQFNGLSAELGSIEAIHAKVPSLAVGLQESEVIAPADLVLDEALLPAGGLIASAPAYAAFQHLLHSGKLMSAKSYQRMTTAYTEIQFLWPNMRYGYGMRINKDDGLVEYSHTGYLSGYMSMTLHYPEFNLDLVMLENLSLNLNDRARVFELHNQIRQIIRSQLLLAKASNVKP</sequence>
<keyword evidence="4" id="KW-1185">Reference proteome</keyword>
<dbReference type="Proteomes" id="UP001155604">
    <property type="component" value="Unassembled WGS sequence"/>
</dbReference>
<dbReference type="SUPFAM" id="SSF56601">
    <property type="entry name" value="beta-lactamase/transpeptidase-like"/>
    <property type="match status" value="1"/>
</dbReference>
<gene>
    <name evidence="3" type="ORF">NE536_06880</name>
</gene>
<evidence type="ECO:0000313" key="3">
    <source>
        <dbReference type="EMBL" id="MCT7945091.1"/>
    </source>
</evidence>